<evidence type="ECO:0000313" key="1">
    <source>
        <dbReference type="EMBL" id="KAI5082262.1"/>
    </source>
</evidence>
<reference evidence="1" key="1">
    <citation type="submission" date="2021-01" db="EMBL/GenBank/DDBJ databases">
        <title>Adiantum capillus-veneris genome.</title>
        <authorList>
            <person name="Fang Y."/>
            <person name="Liao Q."/>
        </authorList>
    </citation>
    <scope>NUCLEOTIDE SEQUENCE</scope>
    <source>
        <strain evidence="1">H3</strain>
        <tissue evidence="1">Leaf</tissue>
    </source>
</reference>
<sequence>MRTIFDAPFLQVNTQSAILTCETCGEDFDSRNQLFKHPLNELVLKEATRLLDLDFDRNDFCIAARVFSSRLSHFGPAMAIDRIS</sequence>
<dbReference type="Proteomes" id="UP000886520">
    <property type="component" value="Chromosome 2"/>
</dbReference>
<evidence type="ECO:0008006" key="3">
    <source>
        <dbReference type="Google" id="ProtNLM"/>
    </source>
</evidence>
<evidence type="ECO:0000313" key="2">
    <source>
        <dbReference type="Proteomes" id="UP000886520"/>
    </source>
</evidence>
<dbReference type="AlphaFoldDB" id="A0A9D4V9W3"/>
<keyword evidence="2" id="KW-1185">Reference proteome</keyword>
<name>A0A9D4V9W3_ADICA</name>
<organism evidence="1 2">
    <name type="scientific">Adiantum capillus-veneris</name>
    <name type="common">Maidenhair fern</name>
    <dbReference type="NCBI Taxonomy" id="13818"/>
    <lineage>
        <taxon>Eukaryota</taxon>
        <taxon>Viridiplantae</taxon>
        <taxon>Streptophyta</taxon>
        <taxon>Embryophyta</taxon>
        <taxon>Tracheophyta</taxon>
        <taxon>Polypodiopsida</taxon>
        <taxon>Polypodiidae</taxon>
        <taxon>Polypodiales</taxon>
        <taxon>Pteridineae</taxon>
        <taxon>Pteridaceae</taxon>
        <taxon>Vittarioideae</taxon>
        <taxon>Adiantum</taxon>
    </lineage>
</organism>
<proteinExistence type="predicted"/>
<accession>A0A9D4V9W3</accession>
<protein>
    <recommendedName>
        <fullName evidence="3">C2H2-type domain-containing protein</fullName>
    </recommendedName>
</protein>
<comment type="caution">
    <text evidence="1">The sequence shown here is derived from an EMBL/GenBank/DDBJ whole genome shotgun (WGS) entry which is preliminary data.</text>
</comment>
<gene>
    <name evidence="1" type="ORF">GOP47_0002005</name>
</gene>
<dbReference type="EMBL" id="JABFUD020000003">
    <property type="protein sequence ID" value="KAI5082262.1"/>
    <property type="molecule type" value="Genomic_DNA"/>
</dbReference>